<name>A0AAE5EX66_CLOBE</name>
<dbReference type="PANTHER" id="PTHR43781:SF1">
    <property type="entry name" value="SACCHAROPINE DEHYDROGENASE"/>
    <property type="match status" value="1"/>
</dbReference>
<dbReference type="RefSeq" id="WP_077854711.1">
    <property type="nucleotide sequence ID" value="NZ_JABTDW010000001.1"/>
</dbReference>
<dbReference type="EMBL" id="JABTDW010000001">
    <property type="protein sequence ID" value="NSB12324.1"/>
    <property type="molecule type" value="Genomic_DNA"/>
</dbReference>
<comment type="caution">
    <text evidence="1">The sequence shown here is derived from an EMBL/GenBank/DDBJ whole genome shotgun (WGS) entry which is preliminary data.</text>
</comment>
<protein>
    <recommendedName>
        <fullName evidence="3">Saccharopine dehydrogenase</fullName>
    </recommendedName>
</protein>
<dbReference type="Proteomes" id="UP000822184">
    <property type="component" value="Unassembled WGS sequence"/>
</dbReference>
<evidence type="ECO:0000313" key="1">
    <source>
        <dbReference type="EMBL" id="NSB12324.1"/>
    </source>
</evidence>
<proteinExistence type="predicted"/>
<evidence type="ECO:0008006" key="3">
    <source>
        <dbReference type="Google" id="ProtNLM"/>
    </source>
</evidence>
<organism evidence="1 2">
    <name type="scientific">Clostridium beijerinckii</name>
    <name type="common">Clostridium MP</name>
    <dbReference type="NCBI Taxonomy" id="1520"/>
    <lineage>
        <taxon>Bacteria</taxon>
        <taxon>Bacillati</taxon>
        <taxon>Bacillota</taxon>
        <taxon>Clostridia</taxon>
        <taxon>Eubacteriales</taxon>
        <taxon>Clostridiaceae</taxon>
        <taxon>Clostridium</taxon>
    </lineage>
</organism>
<evidence type="ECO:0000313" key="2">
    <source>
        <dbReference type="Proteomes" id="UP000822184"/>
    </source>
</evidence>
<gene>
    <name evidence="1" type="ORF">BCD95_000583</name>
</gene>
<dbReference type="SUPFAM" id="SSF51735">
    <property type="entry name" value="NAD(P)-binding Rossmann-fold domains"/>
    <property type="match status" value="1"/>
</dbReference>
<reference evidence="1" key="1">
    <citation type="submission" date="2020-06" db="EMBL/GenBank/DDBJ databases">
        <title>Genomic insights into acetone-butanol-ethanol (ABE) fermentation by sequencing solventogenic clostridia strains.</title>
        <authorList>
            <person name="Brown S."/>
        </authorList>
    </citation>
    <scope>NUCLEOTIDE SEQUENCE</scope>
    <source>
        <strain evidence="1">DJ123</strain>
    </source>
</reference>
<dbReference type="InterPro" id="IPR036291">
    <property type="entry name" value="NAD(P)-bd_dom_sf"/>
</dbReference>
<accession>A0AAE5EX66</accession>
<dbReference type="AlphaFoldDB" id="A0AAE5EX66"/>
<dbReference type="Gene3D" id="3.40.50.720">
    <property type="entry name" value="NAD(P)-binding Rossmann-like Domain"/>
    <property type="match status" value="1"/>
</dbReference>
<sequence length="377" mass="41864">MKSPVVGILGFEGAIGRTAMNLLKESYTIRGGQRRIPKNLDDNINFQWMKTDAYDEDSLDDFCSGCEVILNCAGPSYCIGDRVAIAAQKAGAYYVDVFGADFLEKSLLEKNYHKKGIFIISAGNFPGLSAIVPCWLSKQGFENVEKMEIFSGGMEKSTWSACADVLLSSVSGFGTPDSIFRDGSIIKSNCEYPDKVFVPGFKEEAYIQDFINSETVKLARALNLREARWINIINNKLVKDIMAKACGRLIIDKSGEVLNETVSKVNDLINMSIGANKPWYTMVVEMEGTINKEKTRKRVILRSSNSYEFSGIVAAAAVERVLEGNIDNGVYWSFECLDPAKVIEKLLRTKAVESINIIDIPPKESEINLEEMEEGML</sequence>
<dbReference type="PANTHER" id="PTHR43781">
    <property type="entry name" value="SACCHAROPINE DEHYDROGENASE"/>
    <property type="match status" value="1"/>
</dbReference>